<feature type="transmembrane region" description="Helical" evidence="6">
    <location>
        <begin position="134"/>
        <end position="151"/>
    </location>
</feature>
<evidence type="ECO:0000256" key="4">
    <source>
        <dbReference type="ARBA" id="ARBA00023136"/>
    </source>
</evidence>
<dbReference type="EnsemblMetazoa" id="PPA09213.1">
    <property type="protein sequence ID" value="PPA09213.1"/>
    <property type="gene ID" value="WBGene00098767"/>
</dbReference>
<dbReference type="Pfam" id="PF07738">
    <property type="entry name" value="Sad1_UNC"/>
    <property type="match status" value="1"/>
</dbReference>
<feature type="transmembrane region" description="Helical" evidence="6">
    <location>
        <begin position="705"/>
        <end position="725"/>
    </location>
</feature>
<feature type="region of interest" description="Disordered" evidence="5">
    <location>
        <begin position="526"/>
        <end position="557"/>
    </location>
</feature>
<feature type="transmembrane region" description="Helical" evidence="6">
    <location>
        <begin position="783"/>
        <end position="805"/>
    </location>
</feature>
<feature type="region of interest" description="Disordered" evidence="5">
    <location>
        <begin position="1"/>
        <end position="44"/>
    </location>
</feature>
<reference evidence="7" key="2">
    <citation type="submission" date="2022-06" db="UniProtKB">
        <authorList>
            <consortium name="EnsemblMetazoa"/>
        </authorList>
    </citation>
    <scope>IDENTIFICATION</scope>
    <source>
        <strain evidence="7">PS312</strain>
    </source>
</reference>
<keyword evidence="2 6" id="KW-0812">Transmembrane</keyword>
<dbReference type="PROSITE" id="PS51469">
    <property type="entry name" value="SUN"/>
    <property type="match status" value="1"/>
</dbReference>
<dbReference type="PANTHER" id="PTHR12911">
    <property type="entry name" value="SAD1/UNC-84-LIKE PROTEIN-RELATED"/>
    <property type="match status" value="1"/>
</dbReference>
<feature type="compositionally biased region" description="Basic residues" evidence="5">
    <location>
        <begin position="473"/>
        <end position="483"/>
    </location>
</feature>
<feature type="transmembrane region" description="Helical" evidence="6">
    <location>
        <begin position="674"/>
        <end position="693"/>
    </location>
</feature>
<dbReference type="GO" id="GO:0034993">
    <property type="term" value="C:meiotic nuclear membrane microtubule tethering complex"/>
    <property type="evidence" value="ECO:0000318"/>
    <property type="project" value="GO_Central"/>
</dbReference>
<feature type="transmembrane region" description="Helical" evidence="6">
    <location>
        <begin position="648"/>
        <end position="667"/>
    </location>
</feature>
<keyword evidence="8" id="KW-1185">Reference proteome</keyword>
<accession>A0A8R1Y9Q5</accession>
<dbReference type="InterPro" id="IPR012919">
    <property type="entry name" value="SUN_dom"/>
</dbReference>
<dbReference type="FunFam" id="2.60.120.260:FF:000199">
    <property type="entry name" value="CRE-UNC-84 protein"/>
    <property type="match status" value="1"/>
</dbReference>
<dbReference type="InterPro" id="IPR045119">
    <property type="entry name" value="SUN1-5"/>
</dbReference>
<organism evidence="7 8">
    <name type="scientific">Pristionchus pacificus</name>
    <name type="common">Parasitic nematode worm</name>
    <dbReference type="NCBI Taxonomy" id="54126"/>
    <lineage>
        <taxon>Eukaryota</taxon>
        <taxon>Metazoa</taxon>
        <taxon>Ecdysozoa</taxon>
        <taxon>Nematoda</taxon>
        <taxon>Chromadorea</taxon>
        <taxon>Rhabditida</taxon>
        <taxon>Rhabditina</taxon>
        <taxon>Diplogasteromorpha</taxon>
        <taxon>Diplogasteroidea</taxon>
        <taxon>Neodiplogasteridae</taxon>
        <taxon>Pristionchus</taxon>
    </lineage>
</organism>
<feature type="compositionally biased region" description="Low complexity" evidence="5">
    <location>
        <begin position="18"/>
        <end position="37"/>
    </location>
</feature>
<evidence type="ECO:0000256" key="5">
    <source>
        <dbReference type="SAM" id="MobiDB-lite"/>
    </source>
</evidence>
<keyword evidence="4 6" id="KW-0472">Membrane</keyword>
<dbReference type="Proteomes" id="UP000005239">
    <property type="component" value="Unassembled WGS sequence"/>
</dbReference>
<dbReference type="OrthoDB" id="342281at2759"/>
<sequence length="1121" mass="124403">MGWEESGRRSPSLELIDRPPSLYRPPIRSPSSPRLSSQEVDELTNPNLPYRTGYTYAYSKSYRNSTDYDDYEVPNMAGTSFYHDSSMREDDGVEGYSFMSTIYEEAVTIYYKTITAVYCSLATTYAGGRSIVEWIYYILYSIAYGVWYAGSHGGRWIGDAIYRVLYSIAYGLWLVLDSTGRFSYNGSSLLLQTLFDIVMFVPRKVNGFINPPPINRRVTYSEDDNEVRYFTHNERIVVSNGFSSSSSSSSHNQKSVFGGLWNGVMKYLKRGRRSHMEPVYELRSRTIEREVGDDTDTDDELGIDEHVSVVRHQTNQSVPTRRARTVKAMDEQDVIKFRKMYYQRKTIQINNVVQCDDFERYQFEYFPFDESSENILTNLAYLPVDALVALYSLLSYTISSVGSGVSNVGYYSFHGTKSVFESVFDGFITILYYTMYAPIATVGSFVSNVASGNISSAPANPANNGVANAARTTTRKSRSHAVHHTTALGSATTDEDEMMAAPVYSTHERHEEEDILADLRDTPVVRRSTRRLSTSSNTSDRSASGSNAASTSTARTTRSARAVKVPLLHSSSQSSSSSLFAPVGGVVWAVKDSITTILAKIIEIIHFTFLLLIQCFKAIGQLIVGGASTIISSIGALFGAIASGTTTGSAGILSMIGAVFNNIFNVFRSVFTESASVVSSTGSAIGAGVGSIWGSRPSGSTLWNLFLWLVLLLPLIFFCLWLLALPPFKKEHDEVVAEYVKHYSSIMEDYYSYGQHHTKSFIGVTVDTIGAGARSLWTIFASLLQWILAAVFGLWESLLMFLAGLRIDRLFAFSPTPAIVPPIIVAPSSECPPVPAPVYIPGPPAPPVYIPAPPPTIDQEALIAAIVAKVTAQMEQRMSDSLNGKIHIMEESVRRAEEELRAKITVTHEPFDYSNLDALIAAAIRKYDSDKTGLVDYALESSGGQIISTRCSETYALSTRVEKIFDIPLYYSNYGPRVVIQRNSQALVPGECWAFKGGIGYLTIKLAVPIKVTSVSYEHIPPSISRNGENLSAPKTFTIFTYEKDEYDFASRFELGKFTYDAHGDPLQFFPVQAKLCVSEDAHPPYPVQIIEFQVDSNYGEQYTCLYRFRVHGDNLAVVRK</sequence>
<evidence type="ECO:0000256" key="1">
    <source>
        <dbReference type="ARBA" id="ARBA00004370"/>
    </source>
</evidence>
<evidence type="ECO:0000313" key="7">
    <source>
        <dbReference type="EnsemblMetazoa" id="PPA09213.1"/>
    </source>
</evidence>
<dbReference type="Gene3D" id="2.60.120.260">
    <property type="entry name" value="Galactose-binding domain-like"/>
    <property type="match status" value="1"/>
</dbReference>
<reference evidence="8" key="1">
    <citation type="journal article" date="2008" name="Nat. Genet.">
        <title>The Pristionchus pacificus genome provides a unique perspective on nematode lifestyle and parasitism.</title>
        <authorList>
            <person name="Dieterich C."/>
            <person name="Clifton S.W."/>
            <person name="Schuster L.N."/>
            <person name="Chinwalla A."/>
            <person name="Delehaunty K."/>
            <person name="Dinkelacker I."/>
            <person name="Fulton L."/>
            <person name="Fulton R."/>
            <person name="Godfrey J."/>
            <person name="Minx P."/>
            <person name="Mitreva M."/>
            <person name="Roeseler W."/>
            <person name="Tian H."/>
            <person name="Witte H."/>
            <person name="Yang S.P."/>
            <person name="Wilson R.K."/>
            <person name="Sommer R.J."/>
        </authorList>
    </citation>
    <scope>NUCLEOTIDE SEQUENCE [LARGE SCALE GENOMIC DNA]</scope>
    <source>
        <strain evidence="8">PS312</strain>
    </source>
</reference>
<comment type="subcellular location">
    <subcellularLocation>
        <location evidence="1">Membrane</location>
    </subcellularLocation>
</comment>
<evidence type="ECO:0000313" key="8">
    <source>
        <dbReference type="Proteomes" id="UP000005239"/>
    </source>
</evidence>
<dbReference type="PANTHER" id="PTHR12911:SF8">
    <property type="entry name" value="KLAROID PROTEIN-RELATED"/>
    <property type="match status" value="1"/>
</dbReference>
<gene>
    <name evidence="7" type="primary">WBGene00098767</name>
</gene>
<feature type="compositionally biased region" description="Low complexity" evidence="5">
    <location>
        <begin position="531"/>
        <end position="557"/>
    </location>
</feature>
<name>A0A2A6BJW3_PRIPA</name>
<feature type="transmembrane region" description="Helical" evidence="6">
    <location>
        <begin position="160"/>
        <end position="176"/>
    </location>
</feature>
<feature type="region of interest" description="Disordered" evidence="5">
    <location>
        <begin position="470"/>
        <end position="497"/>
    </location>
</feature>
<evidence type="ECO:0000256" key="3">
    <source>
        <dbReference type="ARBA" id="ARBA00022989"/>
    </source>
</evidence>
<accession>A0A2A6BJW3</accession>
<dbReference type="GO" id="GO:0005635">
    <property type="term" value="C:nuclear envelope"/>
    <property type="evidence" value="ECO:0000318"/>
    <property type="project" value="GO_Central"/>
</dbReference>
<evidence type="ECO:0000256" key="6">
    <source>
        <dbReference type="SAM" id="Phobius"/>
    </source>
</evidence>
<dbReference type="GO" id="GO:0043495">
    <property type="term" value="F:protein-membrane adaptor activity"/>
    <property type="evidence" value="ECO:0000318"/>
    <property type="project" value="GO_Central"/>
</dbReference>
<proteinExistence type="predicted"/>
<dbReference type="AlphaFoldDB" id="A0A2A6BJW3"/>
<protein>
    <submittedName>
        <fullName evidence="7">Unc-84</fullName>
    </submittedName>
</protein>
<evidence type="ECO:0000256" key="2">
    <source>
        <dbReference type="ARBA" id="ARBA00022692"/>
    </source>
</evidence>
<keyword evidence="3 6" id="KW-1133">Transmembrane helix</keyword>